<dbReference type="InterPro" id="IPR001646">
    <property type="entry name" value="5peptide_repeat"/>
</dbReference>
<dbReference type="Pfam" id="PF13576">
    <property type="entry name" value="Pentapeptide_3"/>
    <property type="match status" value="1"/>
</dbReference>
<dbReference type="Gene3D" id="2.160.20.80">
    <property type="entry name" value="E3 ubiquitin-protein ligase SopA"/>
    <property type="match status" value="1"/>
</dbReference>
<keyword evidence="1" id="KW-0472">Membrane</keyword>
<evidence type="ECO:0000313" key="3">
    <source>
        <dbReference type="Proteomes" id="UP000580474"/>
    </source>
</evidence>
<evidence type="ECO:0000313" key="2">
    <source>
        <dbReference type="EMBL" id="MBB5072779.1"/>
    </source>
</evidence>
<feature type="transmembrane region" description="Helical" evidence="1">
    <location>
        <begin position="39"/>
        <end position="56"/>
    </location>
</feature>
<accession>A0A840NU33</accession>
<comment type="caution">
    <text evidence="2">The sequence shown here is derived from an EMBL/GenBank/DDBJ whole genome shotgun (WGS) entry which is preliminary data.</text>
</comment>
<protein>
    <recommendedName>
        <fullName evidence="4">Pentapeptide repeat protein</fullName>
    </recommendedName>
</protein>
<keyword evidence="1" id="KW-1133">Transmembrane helix</keyword>
<keyword evidence="1" id="KW-0812">Transmembrane</keyword>
<evidence type="ECO:0000256" key="1">
    <source>
        <dbReference type="SAM" id="Phobius"/>
    </source>
</evidence>
<gene>
    <name evidence="2" type="ORF">BJ969_005867</name>
</gene>
<name>A0A840NU33_9PSEU</name>
<reference evidence="2 3" key="1">
    <citation type="submission" date="2020-08" db="EMBL/GenBank/DDBJ databases">
        <title>Sequencing the genomes of 1000 actinobacteria strains.</title>
        <authorList>
            <person name="Klenk H.-P."/>
        </authorList>
    </citation>
    <scope>NUCLEOTIDE SEQUENCE [LARGE SCALE GENOMIC DNA]</scope>
    <source>
        <strain evidence="2 3">DSM 45582</strain>
    </source>
</reference>
<evidence type="ECO:0008006" key="4">
    <source>
        <dbReference type="Google" id="ProtNLM"/>
    </source>
</evidence>
<dbReference type="EMBL" id="JACHIV010000001">
    <property type="protein sequence ID" value="MBB5072779.1"/>
    <property type="molecule type" value="Genomic_DNA"/>
</dbReference>
<keyword evidence="3" id="KW-1185">Reference proteome</keyword>
<sequence length="318" mass="34858">MRRYGLAATIALAALALFGVSAALPVFDGRVNGADALRTGGLAAGSVVALYALWLNDRRRRVEERRQELEGDRTELDRERIADERFARAVELLGHEADQVRVGALHALAGLARSSPGHTQTVLDVLCSYLRRPFAHPRYDGGEWERDERNAADRELQVRLTAQRLVTDLLPEAAPDAPAYDLDFTNATLEYFDLSGRRIGTLVARYARLFHDNNLSRCEVLGPVWMTAASTHAGGRFRCRDAVFRGRAQFAGVEFGGPVVFDRSVFHGVANFRGAALHSQVSFAGCRFEGVAKFAEVTCADADLDALLGEAAVVSERE</sequence>
<proteinExistence type="predicted"/>
<dbReference type="Proteomes" id="UP000580474">
    <property type="component" value="Unassembled WGS sequence"/>
</dbReference>
<dbReference type="AlphaFoldDB" id="A0A840NU33"/>
<organism evidence="2 3">
    <name type="scientific">Saccharopolyspora gloriosae</name>
    <dbReference type="NCBI Taxonomy" id="455344"/>
    <lineage>
        <taxon>Bacteria</taxon>
        <taxon>Bacillati</taxon>
        <taxon>Actinomycetota</taxon>
        <taxon>Actinomycetes</taxon>
        <taxon>Pseudonocardiales</taxon>
        <taxon>Pseudonocardiaceae</taxon>
        <taxon>Saccharopolyspora</taxon>
    </lineage>
</organism>
<dbReference type="RefSeq" id="WP_184484353.1">
    <property type="nucleotide sequence ID" value="NZ_JACHIV010000001.1"/>
</dbReference>